<dbReference type="PANTHER" id="PTHR31719:SF164">
    <property type="entry name" value="NAC DOMAIN-CONTAINING PROTEIN"/>
    <property type="match status" value="1"/>
</dbReference>
<dbReference type="SUPFAM" id="SSF101941">
    <property type="entry name" value="NAC domain"/>
    <property type="match status" value="1"/>
</dbReference>
<dbReference type="Pfam" id="PF02365">
    <property type="entry name" value="NAM"/>
    <property type="match status" value="1"/>
</dbReference>
<organism evidence="7 8">
    <name type="scientific">Durio zibethinus</name>
    <name type="common">Durian</name>
    <dbReference type="NCBI Taxonomy" id="66656"/>
    <lineage>
        <taxon>Eukaryota</taxon>
        <taxon>Viridiplantae</taxon>
        <taxon>Streptophyta</taxon>
        <taxon>Embryophyta</taxon>
        <taxon>Tracheophyta</taxon>
        <taxon>Spermatophyta</taxon>
        <taxon>Magnoliopsida</taxon>
        <taxon>eudicotyledons</taxon>
        <taxon>Gunneridae</taxon>
        <taxon>Pentapetalae</taxon>
        <taxon>rosids</taxon>
        <taxon>malvids</taxon>
        <taxon>Malvales</taxon>
        <taxon>Malvaceae</taxon>
        <taxon>Helicteroideae</taxon>
        <taxon>Durio</taxon>
    </lineage>
</organism>
<keyword evidence="1" id="KW-0805">Transcription regulation</keyword>
<evidence type="ECO:0000256" key="2">
    <source>
        <dbReference type="ARBA" id="ARBA00023125"/>
    </source>
</evidence>
<evidence type="ECO:0000256" key="3">
    <source>
        <dbReference type="ARBA" id="ARBA00023163"/>
    </source>
</evidence>
<dbReference type="KEGG" id="dzi:111302414"/>
<keyword evidence="2" id="KW-0238">DNA-binding</keyword>
<dbReference type="Proteomes" id="UP000515121">
    <property type="component" value="Unplaced"/>
</dbReference>
<feature type="domain" description="NAC" evidence="6">
    <location>
        <begin position="11"/>
        <end position="152"/>
    </location>
</feature>
<dbReference type="GeneID" id="111302414"/>
<sequence length="296" mass="33821">MLIVSPDQFPLPLGYRFYPTKEEILQFYLPPAINGEPLPSNALIEREIYGENREPWNIFDKDKKCSYWVFTMLKKKSKSRIDRTAGSGTWLGRSIKEVKDKHGNILGFDKYFSFTCKKDRSNRGSNGRWIMHEFSLSDEGLSDYVICKIENKDAVGSDHQDDSTAEVGSDHHESYFSTADVESADKKRKALEVNDEQMCKKTCVDDQIISNINQDNADERNPGSSSLANANREIWKGFEDEENQDPNKQLMIDSNSVEACKWNNMDMASFFNELNDERPALGAWSTEVDYSSCPSL</sequence>
<dbReference type="InterPro" id="IPR003441">
    <property type="entry name" value="NAC-dom"/>
</dbReference>
<gene>
    <name evidence="8" type="primary">LOC111302414</name>
</gene>
<evidence type="ECO:0000259" key="6">
    <source>
        <dbReference type="PROSITE" id="PS51005"/>
    </source>
</evidence>
<keyword evidence="7" id="KW-1185">Reference proteome</keyword>
<dbReference type="OrthoDB" id="774757at2759"/>
<feature type="region of interest" description="Disordered" evidence="5">
    <location>
        <begin position="156"/>
        <end position="179"/>
    </location>
</feature>
<dbReference type="AlphaFoldDB" id="A0A6P5ZME1"/>
<evidence type="ECO:0000313" key="8">
    <source>
        <dbReference type="RefSeq" id="XP_022754073.1"/>
    </source>
</evidence>
<evidence type="ECO:0000256" key="5">
    <source>
        <dbReference type="SAM" id="MobiDB-lite"/>
    </source>
</evidence>
<feature type="compositionally biased region" description="Basic and acidic residues" evidence="5">
    <location>
        <begin position="156"/>
        <end position="174"/>
    </location>
</feature>
<dbReference type="RefSeq" id="XP_022754073.1">
    <property type="nucleotide sequence ID" value="XM_022898338.1"/>
</dbReference>
<dbReference type="InterPro" id="IPR036093">
    <property type="entry name" value="NAC_dom_sf"/>
</dbReference>
<evidence type="ECO:0000313" key="7">
    <source>
        <dbReference type="Proteomes" id="UP000515121"/>
    </source>
</evidence>
<dbReference type="Gene3D" id="2.170.150.80">
    <property type="entry name" value="NAC domain"/>
    <property type="match status" value="1"/>
</dbReference>
<keyword evidence="4" id="KW-0539">Nucleus</keyword>
<dbReference type="PANTHER" id="PTHR31719">
    <property type="entry name" value="NAC TRANSCRIPTION FACTOR 56"/>
    <property type="match status" value="1"/>
</dbReference>
<evidence type="ECO:0000256" key="4">
    <source>
        <dbReference type="ARBA" id="ARBA00023242"/>
    </source>
</evidence>
<dbReference type="GO" id="GO:0003677">
    <property type="term" value="F:DNA binding"/>
    <property type="evidence" value="ECO:0007669"/>
    <property type="project" value="UniProtKB-KW"/>
</dbReference>
<dbReference type="GO" id="GO:0006355">
    <property type="term" value="P:regulation of DNA-templated transcription"/>
    <property type="evidence" value="ECO:0007669"/>
    <property type="project" value="InterPro"/>
</dbReference>
<accession>A0A6P5ZME1</accession>
<dbReference type="PROSITE" id="PS51005">
    <property type="entry name" value="NAC"/>
    <property type="match status" value="1"/>
</dbReference>
<keyword evidence="3" id="KW-0804">Transcription</keyword>
<name>A0A6P5ZME1_DURZI</name>
<protein>
    <submittedName>
        <fullName evidence="8">NAC domain-containing protein 83-like</fullName>
    </submittedName>
</protein>
<proteinExistence type="predicted"/>
<reference evidence="8" key="1">
    <citation type="submission" date="2025-08" db="UniProtKB">
        <authorList>
            <consortium name="RefSeq"/>
        </authorList>
    </citation>
    <scope>IDENTIFICATION</scope>
    <source>
        <tissue evidence="8">Fruit stalk</tissue>
    </source>
</reference>
<dbReference type="GO" id="GO:0048731">
    <property type="term" value="P:system development"/>
    <property type="evidence" value="ECO:0007669"/>
    <property type="project" value="TreeGrafter"/>
</dbReference>
<evidence type="ECO:0000256" key="1">
    <source>
        <dbReference type="ARBA" id="ARBA00023015"/>
    </source>
</evidence>